<dbReference type="InterPro" id="IPR007712">
    <property type="entry name" value="RelE/ParE_toxin"/>
</dbReference>
<organism evidence="3 4">
    <name type="scientific">Halothiobacillus neapolitanus (strain ATCC 23641 / DSM 15147 / CIP 104769 / NCIMB 8539 / c2)</name>
    <name type="common">Thiobacillus neapolitanus</name>
    <dbReference type="NCBI Taxonomy" id="555778"/>
    <lineage>
        <taxon>Bacteria</taxon>
        <taxon>Pseudomonadati</taxon>
        <taxon>Pseudomonadota</taxon>
        <taxon>Gammaproteobacteria</taxon>
        <taxon>Chromatiales</taxon>
        <taxon>Halothiobacillaceae</taxon>
        <taxon>Halothiobacillus</taxon>
    </lineage>
</organism>
<dbReference type="Gene3D" id="3.30.2310.20">
    <property type="entry name" value="RelE-like"/>
    <property type="match status" value="1"/>
</dbReference>
<dbReference type="eggNOG" id="COG3668">
    <property type="taxonomic scope" value="Bacteria"/>
</dbReference>
<accession>D0KXD5</accession>
<dbReference type="OrthoDB" id="516834at2"/>
<evidence type="ECO:0000313" key="3">
    <source>
        <dbReference type="EMBL" id="ACX95149.1"/>
    </source>
</evidence>
<dbReference type="STRING" id="555778.Hneap_0286"/>
<dbReference type="PIRSF" id="PIRSF029218">
    <property type="entry name" value="ParE"/>
    <property type="match status" value="1"/>
</dbReference>
<protein>
    <recommendedName>
        <fullName evidence="2">Toxin</fullName>
    </recommendedName>
</protein>
<dbReference type="KEGG" id="hna:Hneap_0286"/>
<dbReference type="EMBL" id="CP001801">
    <property type="protein sequence ID" value="ACX95149.1"/>
    <property type="molecule type" value="Genomic_DNA"/>
</dbReference>
<proteinExistence type="inferred from homology"/>
<evidence type="ECO:0000256" key="2">
    <source>
        <dbReference type="PIRNR" id="PIRNR029218"/>
    </source>
</evidence>
<keyword evidence="4" id="KW-1185">Reference proteome</keyword>
<name>D0KXD5_HALNC</name>
<gene>
    <name evidence="3" type="ordered locus">Hneap_0286</name>
</gene>
<keyword evidence="1" id="KW-1277">Toxin-antitoxin system</keyword>
<reference evidence="3 4" key="1">
    <citation type="submission" date="2009-10" db="EMBL/GenBank/DDBJ databases">
        <title>Complete sequence of Halothiobacillus neapolitanus c2.</title>
        <authorList>
            <consortium name="US DOE Joint Genome Institute"/>
            <person name="Lucas S."/>
            <person name="Copeland A."/>
            <person name="Lapidus A."/>
            <person name="Glavina del Rio T."/>
            <person name="Tice H."/>
            <person name="Bruce D."/>
            <person name="Goodwin L."/>
            <person name="Pitluck S."/>
            <person name="Davenport K."/>
            <person name="Brettin T."/>
            <person name="Detter J.C."/>
            <person name="Han C."/>
            <person name="Tapia R."/>
            <person name="Larimer F."/>
            <person name="Land M."/>
            <person name="Hauser L."/>
            <person name="Kyrpides N."/>
            <person name="Mikhailova N."/>
            <person name="Kerfeld C."/>
            <person name="Cannon G."/>
            <person name="Heinhort S."/>
        </authorList>
    </citation>
    <scope>NUCLEOTIDE SEQUENCE [LARGE SCALE GENOMIC DNA]</scope>
    <source>
        <strain evidence="4">ATCC 23641 / c2</strain>
    </source>
</reference>
<dbReference type="RefSeq" id="WP_012823185.1">
    <property type="nucleotide sequence ID" value="NC_013422.1"/>
</dbReference>
<dbReference type="InterPro" id="IPR035093">
    <property type="entry name" value="RelE/ParE_toxin_dom_sf"/>
</dbReference>
<dbReference type="HOGENOM" id="CLU_147162_3_0_6"/>
<dbReference type="AlphaFoldDB" id="D0KXD5"/>
<evidence type="ECO:0000256" key="1">
    <source>
        <dbReference type="ARBA" id="ARBA00022649"/>
    </source>
</evidence>
<evidence type="ECO:0000313" key="4">
    <source>
        <dbReference type="Proteomes" id="UP000009102"/>
    </source>
</evidence>
<dbReference type="Pfam" id="PF05016">
    <property type="entry name" value="ParE_toxin"/>
    <property type="match status" value="1"/>
</dbReference>
<sequence>MGKFSLSHSAKADLRGIARFTEKHWGRAQRLHYLKGLDETFKILADSPTLGNACDYIETGVRKYPFQSHVVFYECLSNEEILVVRMLHKNMDVHQAVFPA</sequence>
<dbReference type="InterPro" id="IPR028344">
    <property type="entry name" value="ParE1/4"/>
</dbReference>
<comment type="similarity">
    <text evidence="2">Belongs to the RelE toxin family.</text>
</comment>
<dbReference type="Proteomes" id="UP000009102">
    <property type="component" value="Chromosome"/>
</dbReference>